<organism evidence="2 3">
    <name type="scientific">Pseudonocardia lutea</name>
    <dbReference type="NCBI Taxonomy" id="2172015"/>
    <lineage>
        <taxon>Bacteria</taxon>
        <taxon>Bacillati</taxon>
        <taxon>Actinomycetota</taxon>
        <taxon>Actinomycetes</taxon>
        <taxon>Pseudonocardiales</taxon>
        <taxon>Pseudonocardiaceae</taxon>
        <taxon>Pseudonocardia</taxon>
    </lineage>
</organism>
<proteinExistence type="predicted"/>
<feature type="domain" description="ABM" evidence="1">
    <location>
        <begin position="3"/>
        <end position="99"/>
    </location>
</feature>
<keyword evidence="2" id="KW-0503">Monooxygenase</keyword>
<accession>A0ABW1IHE4</accession>
<sequence length="114" mass="12312">MSILVRAELRARAGRREELTGLAVALAEAAAEEPGTLRYEWFTSDDPDDLVVVEEYADAEAALAHNRHCADLLHRVPALAEMTSVHLHGPLDPGLQAWIAETPVAHGHPPLGPP</sequence>
<dbReference type="RefSeq" id="WP_379570688.1">
    <property type="nucleotide sequence ID" value="NZ_JBHSQK010000093.1"/>
</dbReference>
<gene>
    <name evidence="2" type="ORF">ACFQH9_27960</name>
</gene>
<dbReference type="Pfam" id="PF03992">
    <property type="entry name" value="ABM"/>
    <property type="match status" value="1"/>
</dbReference>
<dbReference type="PROSITE" id="PS51725">
    <property type="entry name" value="ABM"/>
    <property type="match status" value="1"/>
</dbReference>
<dbReference type="SUPFAM" id="SSF54909">
    <property type="entry name" value="Dimeric alpha+beta barrel"/>
    <property type="match status" value="1"/>
</dbReference>
<dbReference type="Gene3D" id="3.30.70.100">
    <property type="match status" value="1"/>
</dbReference>
<evidence type="ECO:0000313" key="2">
    <source>
        <dbReference type="EMBL" id="MFC5952106.1"/>
    </source>
</evidence>
<dbReference type="InterPro" id="IPR007138">
    <property type="entry name" value="ABM_dom"/>
</dbReference>
<dbReference type="InterPro" id="IPR011008">
    <property type="entry name" value="Dimeric_a/b-barrel"/>
</dbReference>
<evidence type="ECO:0000259" key="1">
    <source>
        <dbReference type="PROSITE" id="PS51725"/>
    </source>
</evidence>
<keyword evidence="3" id="KW-1185">Reference proteome</keyword>
<dbReference type="EMBL" id="JBHSQK010000093">
    <property type="protein sequence ID" value="MFC5952106.1"/>
    <property type="molecule type" value="Genomic_DNA"/>
</dbReference>
<dbReference type="Proteomes" id="UP001596119">
    <property type="component" value="Unassembled WGS sequence"/>
</dbReference>
<name>A0ABW1IHE4_9PSEU</name>
<keyword evidence="2" id="KW-0560">Oxidoreductase</keyword>
<protein>
    <submittedName>
        <fullName evidence="2">Quinol monooxygenase</fullName>
        <ecNumber evidence="2">1.-.-.-</ecNumber>
    </submittedName>
</protein>
<evidence type="ECO:0000313" key="3">
    <source>
        <dbReference type="Proteomes" id="UP001596119"/>
    </source>
</evidence>
<comment type="caution">
    <text evidence="2">The sequence shown here is derived from an EMBL/GenBank/DDBJ whole genome shotgun (WGS) entry which is preliminary data.</text>
</comment>
<dbReference type="GO" id="GO:0004497">
    <property type="term" value="F:monooxygenase activity"/>
    <property type="evidence" value="ECO:0007669"/>
    <property type="project" value="UniProtKB-KW"/>
</dbReference>
<dbReference type="EC" id="1.-.-.-" evidence="2"/>
<reference evidence="3" key="1">
    <citation type="journal article" date="2019" name="Int. J. Syst. Evol. Microbiol.">
        <title>The Global Catalogue of Microorganisms (GCM) 10K type strain sequencing project: providing services to taxonomists for standard genome sequencing and annotation.</title>
        <authorList>
            <consortium name="The Broad Institute Genomics Platform"/>
            <consortium name="The Broad Institute Genome Sequencing Center for Infectious Disease"/>
            <person name="Wu L."/>
            <person name="Ma J."/>
        </authorList>
    </citation>
    <scope>NUCLEOTIDE SEQUENCE [LARGE SCALE GENOMIC DNA]</scope>
    <source>
        <strain evidence="3">CGMCC 4.7397</strain>
    </source>
</reference>